<dbReference type="Pfam" id="PF20236">
    <property type="entry name" value="DUF6593"/>
    <property type="match status" value="1"/>
</dbReference>
<sequence>MGADMRTFKIFQLLSESATDETELYRFHHPATGLTRGLTTFHRQNVATGIFETAGQIDWLSDYNATVYFGLEEASHTCISAANWQICRTDSRPRIEETQEDESRRFKVDGSEYKWKLATSNSGGLFCVDSRGKVIATWNQEQSNLDVSPGAESILDRLVVTCFLNLWALRHLGQW</sequence>
<organism evidence="2 3">
    <name type="scientific">Collybiopsis confluens</name>
    <dbReference type="NCBI Taxonomy" id="2823264"/>
    <lineage>
        <taxon>Eukaryota</taxon>
        <taxon>Fungi</taxon>
        <taxon>Dikarya</taxon>
        <taxon>Basidiomycota</taxon>
        <taxon>Agaricomycotina</taxon>
        <taxon>Agaricomycetes</taxon>
        <taxon>Agaricomycetidae</taxon>
        <taxon>Agaricales</taxon>
        <taxon>Marasmiineae</taxon>
        <taxon>Omphalotaceae</taxon>
        <taxon>Collybiopsis</taxon>
    </lineage>
</organism>
<gene>
    <name evidence="2" type="ORF">D9757_000186</name>
</gene>
<dbReference type="OrthoDB" id="3132420at2759"/>
<proteinExistence type="predicted"/>
<evidence type="ECO:0000313" key="3">
    <source>
        <dbReference type="Proteomes" id="UP000518752"/>
    </source>
</evidence>
<name>A0A8H5I4X9_9AGAR</name>
<dbReference type="InterPro" id="IPR046528">
    <property type="entry name" value="DUF6593"/>
</dbReference>
<evidence type="ECO:0000259" key="1">
    <source>
        <dbReference type="Pfam" id="PF20236"/>
    </source>
</evidence>
<comment type="caution">
    <text evidence="2">The sequence shown here is derived from an EMBL/GenBank/DDBJ whole genome shotgun (WGS) entry which is preliminary data.</text>
</comment>
<protein>
    <recommendedName>
        <fullName evidence="1">DUF6593 domain-containing protein</fullName>
    </recommendedName>
</protein>
<keyword evidence="3" id="KW-1185">Reference proteome</keyword>
<accession>A0A8H5I4X9</accession>
<reference evidence="2 3" key="1">
    <citation type="journal article" date="2020" name="ISME J.">
        <title>Uncovering the hidden diversity of litter-decomposition mechanisms in mushroom-forming fungi.</title>
        <authorList>
            <person name="Floudas D."/>
            <person name="Bentzer J."/>
            <person name="Ahren D."/>
            <person name="Johansson T."/>
            <person name="Persson P."/>
            <person name="Tunlid A."/>
        </authorList>
    </citation>
    <scope>NUCLEOTIDE SEQUENCE [LARGE SCALE GENOMIC DNA]</scope>
    <source>
        <strain evidence="2 3">CBS 406.79</strain>
    </source>
</reference>
<dbReference type="EMBL" id="JAACJN010000001">
    <property type="protein sequence ID" value="KAF5393870.1"/>
    <property type="molecule type" value="Genomic_DNA"/>
</dbReference>
<evidence type="ECO:0000313" key="2">
    <source>
        <dbReference type="EMBL" id="KAF5393870.1"/>
    </source>
</evidence>
<dbReference type="AlphaFoldDB" id="A0A8H5I4X9"/>
<dbReference type="Proteomes" id="UP000518752">
    <property type="component" value="Unassembled WGS sequence"/>
</dbReference>
<feature type="domain" description="DUF6593" evidence="1">
    <location>
        <begin position="19"/>
        <end position="164"/>
    </location>
</feature>